<organism evidence="3 4">
    <name type="scientific">Marilutibacter maris</name>
    <dbReference type="NCBI Taxonomy" id="1605891"/>
    <lineage>
        <taxon>Bacteria</taxon>
        <taxon>Pseudomonadati</taxon>
        <taxon>Pseudomonadota</taxon>
        <taxon>Gammaproteobacteria</taxon>
        <taxon>Lysobacterales</taxon>
        <taxon>Lysobacteraceae</taxon>
        <taxon>Marilutibacter</taxon>
    </lineage>
</organism>
<dbReference type="Proteomes" id="UP000249447">
    <property type="component" value="Chromosome"/>
</dbReference>
<dbReference type="RefSeq" id="WP_111267661.1">
    <property type="nucleotide sequence ID" value="NZ_CP029843.1"/>
</dbReference>
<keyword evidence="1" id="KW-0808">Transferase</keyword>
<evidence type="ECO:0000259" key="2">
    <source>
        <dbReference type="Pfam" id="PF13581"/>
    </source>
</evidence>
<dbReference type="CDD" id="cd16936">
    <property type="entry name" value="HATPase_RsbW-like"/>
    <property type="match status" value="1"/>
</dbReference>
<proteinExistence type="predicted"/>
<dbReference type="InterPro" id="IPR050267">
    <property type="entry name" value="Anti-sigma-factor_SerPK"/>
</dbReference>
<dbReference type="PANTHER" id="PTHR35526">
    <property type="entry name" value="ANTI-SIGMA-F FACTOR RSBW-RELATED"/>
    <property type="match status" value="1"/>
</dbReference>
<dbReference type="InterPro" id="IPR003594">
    <property type="entry name" value="HATPase_dom"/>
</dbReference>
<dbReference type="GO" id="GO:0004674">
    <property type="term" value="F:protein serine/threonine kinase activity"/>
    <property type="evidence" value="ECO:0007669"/>
    <property type="project" value="UniProtKB-KW"/>
</dbReference>
<evidence type="ECO:0000313" key="3">
    <source>
        <dbReference type="EMBL" id="AWV08633.1"/>
    </source>
</evidence>
<keyword evidence="1" id="KW-0723">Serine/threonine-protein kinase</keyword>
<accession>A0A2U9T7V5</accession>
<dbReference type="SUPFAM" id="SSF55874">
    <property type="entry name" value="ATPase domain of HSP90 chaperone/DNA topoisomerase II/histidine kinase"/>
    <property type="match status" value="1"/>
</dbReference>
<evidence type="ECO:0000256" key="1">
    <source>
        <dbReference type="ARBA" id="ARBA00022527"/>
    </source>
</evidence>
<name>A0A2U9T7V5_9GAMM</name>
<dbReference type="AlphaFoldDB" id="A0A2U9T7V5"/>
<dbReference type="KEGG" id="lmb:C9I47_2964"/>
<keyword evidence="4" id="KW-1185">Reference proteome</keyword>
<dbReference type="EMBL" id="CP029843">
    <property type="protein sequence ID" value="AWV08633.1"/>
    <property type="molecule type" value="Genomic_DNA"/>
</dbReference>
<reference evidence="3 4" key="1">
    <citation type="submission" date="2018-05" db="EMBL/GenBank/DDBJ databases">
        <title>The complete genome of Lysobacter maris HZ9B, a marine bacterium antagonistic against terrestrial plant pathogens.</title>
        <authorList>
            <person name="Zhang X.-Q."/>
        </authorList>
    </citation>
    <scope>NUCLEOTIDE SEQUENCE [LARGE SCALE GENOMIC DNA]</scope>
    <source>
        <strain evidence="3 4">HZ9B</strain>
    </source>
</reference>
<dbReference type="PANTHER" id="PTHR35526:SF6">
    <property type="entry name" value="SLR1861 PROTEIN"/>
    <property type="match status" value="1"/>
</dbReference>
<dbReference type="OrthoDB" id="9792240at2"/>
<dbReference type="InterPro" id="IPR036890">
    <property type="entry name" value="HATPase_C_sf"/>
</dbReference>
<feature type="domain" description="Histidine kinase/HSP90-like ATPase" evidence="2">
    <location>
        <begin position="8"/>
        <end position="134"/>
    </location>
</feature>
<sequence length="143" mass="15699">MLIRLIVPGELARVEDLNASLEAVLKLHGIDAELCADVRLIVEELASNVIKYGGDPEGVPRHELSVHIAIAGELLRLEFRDTGAPFDPTQAPPPDLDGDILERDVGGLGVHLIRSLAESVSYRREEPYNLLDLSLRMNQKESA</sequence>
<evidence type="ECO:0000313" key="4">
    <source>
        <dbReference type="Proteomes" id="UP000249447"/>
    </source>
</evidence>
<dbReference type="Pfam" id="PF13581">
    <property type="entry name" value="HATPase_c_2"/>
    <property type="match status" value="1"/>
</dbReference>
<gene>
    <name evidence="3" type="ORF">C9I47_2964</name>
</gene>
<keyword evidence="1" id="KW-0418">Kinase</keyword>
<dbReference type="Gene3D" id="3.30.565.10">
    <property type="entry name" value="Histidine kinase-like ATPase, C-terminal domain"/>
    <property type="match status" value="1"/>
</dbReference>
<protein>
    <recommendedName>
        <fullName evidence="2">Histidine kinase/HSP90-like ATPase domain-containing protein</fullName>
    </recommendedName>
</protein>